<evidence type="ECO:0000256" key="3">
    <source>
        <dbReference type="ARBA" id="ARBA00023098"/>
    </source>
</evidence>
<dbReference type="Pfam" id="PF04336">
    <property type="entry name" value="ACP_PD"/>
    <property type="match status" value="1"/>
</dbReference>
<evidence type="ECO:0000313" key="4">
    <source>
        <dbReference type="EMBL" id="TRW24844.1"/>
    </source>
</evidence>
<sequence length="194" mass="22582">MNFLAHIYLSGNDNELKIGNFMADSIHGHRPESFPPGICKGIMLHRAIDTFTDSHPVFRQTTKRLHANYHHYAGVIADVYYDHFLAKNWSNYHPEPLEKFAADFYELLTDNFNVLATQTQQMVPHMIRNNWLVGNAHLEGIARTLAQIDRRTGNKSGMTNAINELQEFYTDFEQEFTEFFEEIRAYVKIKITEL</sequence>
<accession>A0A552V2Z9</accession>
<reference evidence="4 5" key="1">
    <citation type="submission" date="2019-07" db="EMBL/GenBank/DDBJ databases">
        <title>Flavobacterium sp. nov., isolated from glacier ice.</title>
        <authorList>
            <person name="Liu Q."/>
            <person name="Xin Y.-H."/>
        </authorList>
    </citation>
    <scope>NUCLEOTIDE SEQUENCE [LARGE SCALE GENOMIC DNA]</scope>
    <source>
        <strain evidence="4 5">ZT4R6</strain>
    </source>
</reference>
<gene>
    <name evidence="4" type="ORF">FMM05_10115</name>
</gene>
<dbReference type="OrthoDB" id="8442777at2"/>
<dbReference type="Proteomes" id="UP000320643">
    <property type="component" value="Unassembled WGS sequence"/>
</dbReference>
<evidence type="ECO:0000313" key="5">
    <source>
        <dbReference type="Proteomes" id="UP000320643"/>
    </source>
</evidence>
<evidence type="ECO:0000256" key="2">
    <source>
        <dbReference type="ARBA" id="ARBA00022801"/>
    </source>
</evidence>
<dbReference type="PANTHER" id="PTHR38764">
    <property type="entry name" value="ACYL CARRIER PROTEIN PHOSPHODIESTERASE"/>
    <property type="match status" value="1"/>
</dbReference>
<evidence type="ECO:0000256" key="1">
    <source>
        <dbReference type="ARBA" id="ARBA00022516"/>
    </source>
</evidence>
<keyword evidence="2" id="KW-0378">Hydrolase</keyword>
<dbReference type="EMBL" id="VJVZ01000005">
    <property type="protein sequence ID" value="TRW24844.1"/>
    <property type="molecule type" value="Genomic_DNA"/>
</dbReference>
<dbReference type="RefSeq" id="WP_143373245.1">
    <property type="nucleotide sequence ID" value="NZ_VJVZ01000005.1"/>
</dbReference>
<name>A0A552V2Z9_9FLAO</name>
<dbReference type="GO" id="GO:0006633">
    <property type="term" value="P:fatty acid biosynthetic process"/>
    <property type="evidence" value="ECO:0007669"/>
    <property type="project" value="InterPro"/>
</dbReference>
<proteinExistence type="predicted"/>
<dbReference type="AlphaFoldDB" id="A0A552V2Z9"/>
<keyword evidence="5" id="KW-1185">Reference proteome</keyword>
<protein>
    <submittedName>
        <fullName evidence="4">DUF479 domain-containing protein</fullName>
    </submittedName>
</protein>
<comment type="caution">
    <text evidence="4">The sequence shown here is derived from an EMBL/GenBank/DDBJ whole genome shotgun (WGS) entry which is preliminary data.</text>
</comment>
<keyword evidence="1" id="KW-0444">Lipid biosynthesis</keyword>
<dbReference type="InterPro" id="IPR007431">
    <property type="entry name" value="ACP_PD"/>
</dbReference>
<organism evidence="4 5">
    <name type="scientific">Flavobacterium zepuense</name>
    <dbReference type="NCBI Taxonomy" id="2593302"/>
    <lineage>
        <taxon>Bacteria</taxon>
        <taxon>Pseudomonadati</taxon>
        <taxon>Bacteroidota</taxon>
        <taxon>Flavobacteriia</taxon>
        <taxon>Flavobacteriales</taxon>
        <taxon>Flavobacteriaceae</taxon>
        <taxon>Flavobacterium</taxon>
    </lineage>
</organism>
<dbReference type="PIRSF" id="PIRSF011489">
    <property type="entry name" value="DUF479"/>
    <property type="match status" value="1"/>
</dbReference>
<dbReference type="PANTHER" id="PTHR38764:SF1">
    <property type="entry name" value="ACYL CARRIER PROTEIN PHOSPHODIESTERASE"/>
    <property type="match status" value="1"/>
</dbReference>
<keyword evidence="3" id="KW-0443">Lipid metabolism</keyword>
<dbReference type="GO" id="GO:0008770">
    <property type="term" value="F:[acyl-carrier-protein] phosphodiesterase activity"/>
    <property type="evidence" value="ECO:0007669"/>
    <property type="project" value="InterPro"/>
</dbReference>